<sequence length="287" mass="33353">MSNNLSQKEVLLLGGLAMLAFFVKCYFNIMAPLLDDEVYYFIWSQKPDFGYPEHGPFLPWIYALISPLLGESAFAIRFFALFGMQIVSISVFFFMKNRFGNRTAWISFLTYQLLPATFTLSIVSTIDTPMFIFGTYSLLFYCKGFFEDKKFFYVGGLFLGVSALSKVSAIWLGVGMFFYIIFSERRNDYFKNPHLWLSFFLAALIYSPFLLWNYVNDFPFFVTATNLLSREGSVESFLFFWISQILLLFPSIFVLIFHALNSNLMKNYPKNLKNYYSFFSMLGVVAL</sequence>
<accession>A0A382NAM7</accession>
<keyword evidence="7 8" id="KW-0472">Membrane</keyword>
<feature type="transmembrane region" description="Helical" evidence="8">
    <location>
        <begin position="238"/>
        <end position="260"/>
    </location>
</feature>
<dbReference type="PANTHER" id="PTHR33908">
    <property type="entry name" value="MANNOSYLTRANSFERASE YKCB-RELATED"/>
    <property type="match status" value="1"/>
</dbReference>
<keyword evidence="6 8" id="KW-1133">Transmembrane helix</keyword>
<name>A0A382NAM7_9ZZZZ</name>
<feature type="transmembrane region" description="Helical" evidence="8">
    <location>
        <begin position="194"/>
        <end position="215"/>
    </location>
</feature>
<evidence type="ECO:0000256" key="7">
    <source>
        <dbReference type="ARBA" id="ARBA00023136"/>
    </source>
</evidence>
<feature type="transmembrane region" description="Helical" evidence="8">
    <location>
        <begin position="151"/>
        <end position="182"/>
    </location>
</feature>
<dbReference type="Pfam" id="PF13231">
    <property type="entry name" value="PMT_2"/>
    <property type="match status" value="1"/>
</dbReference>
<dbReference type="EMBL" id="UINC01099115">
    <property type="protein sequence ID" value="SVC58136.1"/>
    <property type="molecule type" value="Genomic_DNA"/>
</dbReference>
<evidence type="ECO:0000313" key="10">
    <source>
        <dbReference type="EMBL" id="SVC58136.1"/>
    </source>
</evidence>
<evidence type="ECO:0000256" key="4">
    <source>
        <dbReference type="ARBA" id="ARBA00022679"/>
    </source>
</evidence>
<organism evidence="10">
    <name type="scientific">marine metagenome</name>
    <dbReference type="NCBI Taxonomy" id="408172"/>
    <lineage>
        <taxon>unclassified sequences</taxon>
        <taxon>metagenomes</taxon>
        <taxon>ecological metagenomes</taxon>
    </lineage>
</organism>
<reference evidence="10" key="1">
    <citation type="submission" date="2018-05" db="EMBL/GenBank/DDBJ databases">
        <authorList>
            <person name="Lanie J.A."/>
            <person name="Ng W.-L."/>
            <person name="Kazmierczak K.M."/>
            <person name="Andrzejewski T.M."/>
            <person name="Davidsen T.M."/>
            <person name="Wayne K.J."/>
            <person name="Tettelin H."/>
            <person name="Glass J.I."/>
            <person name="Rusch D."/>
            <person name="Podicherti R."/>
            <person name="Tsui H.-C.T."/>
            <person name="Winkler M.E."/>
        </authorList>
    </citation>
    <scope>NUCLEOTIDE SEQUENCE</scope>
</reference>
<feature type="non-terminal residue" evidence="10">
    <location>
        <position position="287"/>
    </location>
</feature>
<keyword evidence="2" id="KW-1003">Cell membrane</keyword>
<feature type="domain" description="Glycosyltransferase RgtA/B/C/D-like" evidence="9">
    <location>
        <begin position="54"/>
        <end position="212"/>
    </location>
</feature>
<evidence type="ECO:0000256" key="3">
    <source>
        <dbReference type="ARBA" id="ARBA00022676"/>
    </source>
</evidence>
<keyword evidence="3" id="KW-0328">Glycosyltransferase</keyword>
<dbReference type="GO" id="GO:0005886">
    <property type="term" value="C:plasma membrane"/>
    <property type="evidence" value="ECO:0007669"/>
    <property type="project" value="UniProtKB-SubCell"/>
</dbReference>
<keyword evidence="5 8" id="KW-0812">Transmembrane</keyword>
<dbReference type="GO" id="GO:0008610">
    <property type="term" value="P:lipid biosynthetic process"/>
    <property type="evidence" value="ECO:0007669"/>
    <property type="project" value="UniProtKB-ARBA"/>
</dbReference>
<proteinExistence type="predicted"/>
<dbReference type="PANTHER" id="PTHR33908:SF11">
    <property type="entry name" value="MEMBRANE PROTEIN"/>
    <property type="match status" value="1"/>
</dbReference>
<evidence type="ECO:0000256" key="8">
    <source>
        <dbReference type="SAM" id="Phobius"/>
    </source>
</evidence>
<evidence type="ECO:0000259" key="9">
    <source>
        <dbReference type="Pfam" id="PF13231"/>
    </source>
</evidence>
<evidence type="ECO:0000256" key="2">
    <source>
        <dbReference type="ARBA" id="ARBA00022475"/>
    </source>
</evidence>
<comment type="subcellular location">
    <subcellularLocation>
        <location evidence="1">Cell membrane</location>
        <topology evidence="1">Multi-pass membrane protein</topology>
    </subcellularLocation>
</comment>
<keyword evidence="4" id="KW-0808">Transferase</keyword>
<dbReference type="InterPro" id="IPR038731">
    <property type="entry name" value="RgtA/B/C-like"/>
</dbReference>
<feature type="transmembrane region" description="Helical" evidence="8">
    <location>
        <begin position="12"/>
        <end position="34"/>
    </location>
</feature>
<evidence type="ECO:0000256" key="5">
    <source>
        <dbReference type="ARBA" id="ARBA00022692"/>
    </source>
</evidence>
<dbReference type="InterPro" id="IPR050297">
    <property type="entry name" value="LipidA_mod_glycosyltrf_83"/>
</dbReference>
<protein>
    <recommendedName>
        <fullName evidence="9">Glycosyltransferase RgtA/B/C/D-like domain-containing protein</fullName>
    </recommendedName>
</protein>
<dbReference type="GO" id="GO:0016763">
    <property type="term" value="F:pentosyltransferase activity"/>
    <property type="evidence" value="ECO:0007669"/>
    <property type="project" value="TreeGrafter"/>
</dbReference>
<feature type="transmembrane region" description="Helical" evidence="8">
    <location>
        <begin position="74"/>
        <end position="95"/>
    </location>
</feature>
<evidence type="ECO:0000256" key="6">
    <source>
        <dbReference type="ARBA" id="ARBA00022989"/>
    </source>
</evidence>
<dbReference type="AlphaFoldDB" id="A0A382NAM7"/>
<evidence type="ECO:0000256" key="1">
    <source>
        <dbReference type="ARBA" id="ARBA00004651"/>
    </source>
</evidence>
<gene>
    <name evidence="10" type="ORF">METZ01_LOCUS310990</name>
</gene>